<dbReference type="Proteomes" id="UP000492821">
    <property type="component" value="Unassembled WGS sequence"/>
</dbReference>
<evidence type="ECO:0000256" key="1">
    <source>
        <dbReference type="SAM" id="Phobius"/>
    </source>
</evidence>
<keyword evidence="1" id="KW-0472">Membrane</keyword>
<keyword evidence="1" id="KW-1133">Transmembrane helix</keyword>
<reference evidence="3" key="2">
    <citation type="submission" date="2020-10" db="UniProtKB">
        <authorList>
            <consortium name="WormBaseParasite"/>
        </authorList>
    </citation>
    <scope>IDENTIFICATION</scope>
</reference>
<dbReference type="WBParaSite" id="Pan_g19462.t1">
    <property type="protein sequence ID" value="Pan_g19462.t1"/>
    <property type="gene ID" value="Pan_g19462"/>
</dbReference>
<dbReference type="AlphaFoldDB" id="A0A7E4ZV53"/>
<protein>
    <submittedName>
        <fullName evidence="3">Uncharacterized protein</fullName>
    </submittedName>
</protein>
<evidence type="ECO:0000313" key="2">
    <source>
        <dbReference type="Proteomes" id="UP000492821"/>
    </source>
</evidence>
<evidence type="ECO:0000313" key="3">
    <source>
        <dbReference type="WBParaSite" id="Pan_g19462.t1"/>
    </source>
</evidence>
<reference evidence="2" key="1">
    <citation type="journal article" date="2013" name="Genetics">
        <title>The draft genome and transcriptome of Panagrellus redivivus are shaped by the harsh demands of a free-living lifestyle.</title>
        <authorList>
            <person name="Srinivasan J."/>
            <person name="Dillman A.R."/>
            <person name="Macchietto M.G."/>
            <person name="Heikkinen L."/>
            <person name="Lakso M."/>
            <person name="Fracchia K.M."/>
            <person name="Antoshechkin I."/>
            <person name="Mortazavi A."/>
            <person name="Wong G."/>
            <person name="Sternberg P.W."/>
        </authorList>
    </citation>
    <scope>NUCLEOTIDE SEQUENCE [LARGE SCALE GENOMIC DNA]</scope>
    <source>
        <strain evidence="2">MT8872</strain>
    </source>
</reference>
<organism evidence="2 3">
    <name type="scientific">Panagrellus redivivus</name>
    <name type="common">Microworm</name>
    <dbReference type="NCBI Taxonomy" id="6233"/>
    <lineage>
        <taxon>Eukaryota</taxon>
        <taxon>Metazoa</taxon>
        <taxon>Ecdysozoa</taxon>
        <taxon>Nematoda</taxon>
        <taxon>Chromadorea</taxon>
        <taxon>Rhabditida</taxon>
        <taxon>Tylenchina</taxon>
        <taxon>Panagrolaimomorpha</taxon>
        <taxon>Panagrolaimoidea</taxon>
        <taxon>Panagrolaimidae</taxon>
        <taxon>Panagrellus</taxon>
    </lineage>
</organism>
<proteinExistence type="predicted"/>
<keyword evidence="1" id="KW-0812">Transmembrane</keyword>
<sequence>MNIYFAKMYSINIGHYILDFQLVLPLPKMSSFAVNNFISTLLFVLFCCLTSTVTAQYWGSYGTGYDPGNGIGSGATSLFGGGYLMCANCGRG</sequence>
<feature type="transmembrane region" description="Helical" evidence="1">
    <location>
        <begin position="37"/>
        <end position="58"/>
    </location>
</feature>
<accession>A0A7E4ZV53</accession>
<name>A0A7E4ZV53_PANRE</name>
<keyword evidence="2" id="KW-1185">Reference proteome</keyword>